<sequence length="560" mass="64725">MSVPQSLIQELPEELRLHMLIAYFQLPNGLHSERFPSIKMARVDNLIAAFPEPYICERNDFRIPYPPAHLNKYVRDLEFEFTMVNAQSWCNIAREYNGPRAHDKQMIWFEKLAAGQLGFERLETIRLTFRAKGSLRMFYMDLKALLRTFEAADPLRIRAKNLEVALHGHQNDDSCNADCEGEDMNGNCRYIAMIKDLFQIHQDSLLLDILTHLIRFARASSIMLRSGGKNNALVYFVTQVCYNHIVQQRLFARDEDSGAQSVAAFGLQFVIKHSRRTVQSAVSCLEIASARPSKSILDHIVELPDEIKLYILGEVVQWKNPIRYDRWQTLKIIRIDPLIALHPEISRVVPEAVFKYNPLVLAFKGEKAHIESSNSKSQNGFLRTSPLSIYYPKPHVNYWVRSLELHIPMCRRGDGFRREVEFLRRLGSPQIGFTKLNRFELNFAHPDKWKPNVCAQCLRTTTSTYLNFYPTMETLADFRHELTKQIHPEMSLKIKAITVEVRLPKCEGLCAREKEVPYQVEVAALQDMLIPGGVDRAAIGPEIGDIKEAMEWEMERWTTF</sequence>
<dbReference type="Proteomes" id="UP000799770">
    <property type="component" value="Unassembled WGS sequence"/>
</dbReference>
<gene>
    <name evidence="1" type="ORF">BDV96DRAFT_660686</name>
</gene>
<proteinExistence type="predicted"/>
<dbReference type="EMBL" id="ML977325">
    <property type="protein sequence ID" value="KAF2114329.1"/>
    <property type="molecule type" value="Genomic_DNA"/>
</dbReference>
<evidence type="ECO:0000313" key="1">
    <source>
        <dbReference type="EMBL" id="KAF2114329.1"/>
    </source>
</evidence>
<evidence type="ECO:0000313" key="2">
    <source>
        <dbReference type="Proteomes" id="UP000799770"/>
    </source>
</evidence>
<dbReference type="AlphaFoldDB" id="A0A6A5Z4B3"/>
<accession>A0A6A5Z4B3</accession>
<reference evidence="1" key="1">
    <citation type="journal article" date="2020" name="Stud. Mycol.">
        <title>101 Dothideomycetes genomes: a test case for predicting lifestyles and emergence of pathogens.</title>
        <authorList>
            <person name="Haridas S."/>
            <person name="Albert R."/>
            <person name="Binder M."/>
            <person name="Bloem J."/>
            <person name="Labutti K."/>
            <person name="Salamov A."/>
            <person name="Andreopoulos B."/>
            <person name="Baker S."/>
            <person name="Barry K."/>
            <person name="Bills G."/>
            <person name="Bluhm B."/>
            <person name="Cannon C."/>
            <person name="Castanera R."/>
            <person name="Culley D."/>
            <person name="Daum C."/>
            <person name="Ezra D."/>
            <person name="Gonzalez J."/>
            <person name="Henrissat B."/>
            <person name="Kuo A."/>
            <person name="Liang C."/>
            <person name="Lipzen A."/>
            <person name="Lutzoni F."/>
            <person name="Magnuson J."/>
            <person name="Mondo S."/>
            <person name="Nolan M."/>
            <person name="Ohm R."/>
            <person name="Pangilinan J."/>
            <person name="Park H.-J."/>
            <person name="Ramirez L."/>
            <person name="Alfaro M."/>
            <person name="Sun H."/>
            <person name="Tritt A."/>
            <person name="Yoshinaga Y."/>
            <person name="Zwiers L.-H."/>
            <person name="Turgeon B."/>
            <person name="Goodwin S."/>
            <person name="Spatafora J."/>
            <person name="Crous P."/>
            <person name="Grigoriev I."/>
        </authorList>
    </citation>
    <scope>NUCLEOTIDE SEQUENCE</scope>
    <source>
        <strain evidence="1">CBS 627.86</strain>
    </source>
</reference>
<organism evidence="1 2">
    <name type="scientific">Lophiotrema nucula</name>
    <dbReference type="NCBI Taxonomy" id="690887"/>
    <lineage>
        <taxon>Eukaryota</taxon>
        <taxon>Fungi</taxon>
        <taxon>Dikarya</taxon>
        <taxon>Ascomycota</taxon>
        <taxon>Pezizomycotina</taxon>
        <taxon>Dothideomycetes</taxon>
        <taxon>Pleosporomycetidae</taxon>
        <taxon>Pleosporales</taxon>
        <taxon>Lophiotremataceae</taxon>
        <taxon>Lophiotrema</taxon>
    </lineage>
</organism>
<keyword evidence="2" id="KW-1185">Reference proteome</keyword>
<name>A0A6A5Z4B3_9PLEO</name>
<dbReference type="OrthoDB" id="3799601at2759"/>
<protein>
    <submittedName>
        <fullName evidence="1">Uncharacterized protein</fullName>
    </submittedName>
</protein>